<dbReference type="AlphaFoldDB" id="A0A4S4BW68"/>
<proteinExistence type="predicted"/>
<gene>
    <name evidence="1" type="ORF">E6W99_12735</name>
</gene>
<protein>
    <recommendedName>
        <fullName evidence="3">Group-specific protein</fullName>
    </recommendedName>
</protein>
<dbReference type="OrthoDB" id="2930674at2"/>
<evidence type="ECO:0000313" key="2">
    <source>
        <dbReference type="Proteomes" id="UP000310334"/>
    </source>
</evidence>
<dbReference type="Proteomes" id="UP000310334">
    <property type="component" value="Unassembled WGS sequence"/>
</dbReference>
<evidence type="ECO:0008006" key="3">
    <source>
        <dbReference type="Google" id="ProtNLM"/>
    </source>
</evidence>
<organism evidence="1 2">
    <name type="scientific">Metabacillus sediminilitoris</name>
    <dbReference type="NCBI Taxonomy" id="2567941"/>
    <lineage>
        <taxon>Bacteria</taxon>
        <taxon>Bacillati</taxon>
        <taxon>Bacillota</taxon>
        <taxon>Bacilli</taxon>
        <taxon>Bacillales</taxon>
        <taxon>Bacillaceae</taxon>
        <taxon>Metabacillus</taxon>
    </lineage>
</organism>
<evidence type="ECO:0000313" key="1">
    <source>
        <dbReference type="EMBL" id="THF79423.1"/>
    </source>
</evidence>
<comment type="caution">
    <text evidence="1">The sequence shown here is derived from an EMBL/GenBank/DDBJ whole genome shotgun (WGS) entry which is preliminary data.</text>
</comment>
<reference evidence="1 2" key="1">
    <citation type="submission" date="2019-04" db="EMBL/GenBank/DDBJ databases">
        <title>Bacillus sediminilitoris sp. nov., isolated from a tidal flat sediment on the East China Sea.</title>
        <authorList>
            <person name="Wei Y."/>
            <person name="Mao H."/>
            <person name="Fang J."/>
        </authorList>
    </citation>
    <scope>NUCLEOTIDE SEQUENCE [LARGE SCALE GENOMIC DNA]</scope>
    <source>
        <strain evidence="1 2">DSL-17</strain>
    </source>
</reference>
<keyword evidence="2" id="KW-1185">Reference proteome</keyword>
<dbReference type="InterPro" id="IPR048147">
    <property type="entry name" value="CBO0543-like"/>
</dbReference>
<accession>A0A4S4BW68</accession>
<dbReference type="EMBL" id="SSNT01000009">
    <property type="protein sequence ID" value="THF79423.1"/>
    <property type="molecule type" value="Genomic_DNA"/>
</dbReference>
<sequence>MNSQLSQKKRSFLERNKKLNNYLFIALFSSFVGTYLDLMFVGMGKYAFPTRLFPEIFSINIVFTLFILPLFSIFFLIVANRIQPFARYVMIIMLGVVISVIEKISEHFGWFIHLSEWNHAYSIFGYIIFFIVIWKLYLLLQRT</sequence>
<dbReference type="NCBIfam" id="NF041644">
    <property type="entry name" value="CBO0543_fam"/>
    <property type="match status" value="1"/>
</dbReference>
<name>A0A4S4BW68_9BACI</name>